<sequence length="176" mass="19259">MFKKEKVPLPKIQKKKHDGPATIKTDIKGANLVKKEDGVGGSSGSPTAPDGGGGVKPMELDSVPAPSSGPVSYRKRDRSSESPTEVTKKEGVPVPGWENYLSTGILMKKREKGLKVVWREDNLEEVRVFETPQSDSDDYGASSSSYTPHQHGNARDLDRSEGKMAMKHMRESGRHN</sequence>
<keyword evidence="3" id="KW-1185">Reference proteome</keyword>
<feature type="non-terminal residue" evidence="2">
    <location>
        <position position="176"/>
    </location>
</feature>
<proteinExistence type="predicted"/>
<gene>
    <name evidence="2" type="ORF">HK097_002797</name>
</gene>
<evidence type="ECO:0000313" key="3">
    <source>
        <dbReference type="Proteomes" id="UP001212841"/>
    </source>
</evidence>
<reference evidence="2" key="1">
    <citation type="submission" date="2020-05" db="EMBL/GenBank/DDBJ databases">
        <title>Phylogenomic resolution of chytrid fungi.</title>
        <authorList>
            <person name="Stajich J.E."/>
            <person name="Amses K."/>
            <person name="Simmons R."/>
            <person name="Seto K."/>
            <person name="Myers J."/>
            <person name="Bonds A."/>
            <person name="Quandt C.A."/>
            <person name="Barry K."/>
            <person name="Liu P."/>
            <person name="Grigoriev I."/>
            <person name="Longcore J.E."/>
            <person name="James T.Y."/>
        </authorList>
    </citation>
    <scope>NUCLEOTIDE SEQUENCE</scope>
    <source>
        <strain evidence="2">JEL0318</strain>
    </source>
</reference>
<dbReference type="AlphaFoldDB" id="A0AAD5X0F6"/>
<dbReference type="Proteomes" id="UP001212841">
    <property type="component" value="Unassembled WGS sequence"/>
</dbReference>
<name>A0AAD5X0F6_9FUNG</name>
<dbReference type="EMBL" id="JADGJD010001626">
    <property type="protein sequence ID" value="KAJ3039568.1"/>
    <property type="molecule type" value="Genomic_DNA"/>
</dbReference>
<organism evidence="2 3">
    <name type="scientific">Rhizophlyctis rosea</name>
    <dbReference type="NCBI Taxonomy" id="64517"/>
    <lineage>
        <taxon>Eukaryota</taxon>
        <taxon>Fungi</taxon>
        <taxon>Fungi incertae sedis</taxon>
        <taxon>Chytridiomycota</taxon>
        <taxon>Chytridiomycota incertae sedis</taxon>
        <taxon>Chytridiomycetes</taxon>
        <taxon>Rhizophlyctidales</taxon>
        <taxon>Rhizophlyctidaceae</taxon>
        <taxon>Rhizophlyctis</taxon>
    </lineage>
</organism>
<comment type="caution">
    <text evidence="2">The sequence shown here is derived from an EMBL/GenBank/DDBJ whole genome shotgun (WGS) entry which is preliminary data.</text>
</comment>
<protein>
    <submittedName>
        <fullName evidence="2">Uncharacterized protein</fullName>
    </submittedName>
</protein>
<accession>A0AAD5X0F6</accession>
<feature type="region of interest" description="Disordered" evidence="1">
    <location>
        <begin position="128"/>
        <end position="176"/>
    </location>
</feature>
<evidence type="ECO:0000313" key="2">
    <source>
        <dbReference type="EMBL" id="KAJ3039568.1"/>
    </source>
</evidence>
<feature type="compositionally biased region" description="Basic and acidic residues" evidence="1">
    <location>
        <begin position="153"/>
        <end position="176"/>
    </location>
</feature>
<evidence type="ECO:0000256" key="1">
    <source>
        <dbReference type="SAM" id="MobiDB-lite"/>
    </source>
</evidence>
<feature type="region of interest" description="Disordered" evidence="1">
    <location>
        <begin position="1"/>
        <end position="98"/>
    </location>
</feature>